<evidence type="ECO:0000256" key="1">
    <source>
        <dbReference type="SAM" id="MobiDB-lite"/>
    </source>
</evidence>
<reference evidence="2" key="2">
    <citation type="submission" date="2021-08" db="EMBL/GenBank/DDBJ databases">
        <authorList>
            <person name="Tani A."/>
            <person name="Ola A."/>
            <person name="Ogura Y."/>
            <person name="Katsura K."/>
            <person name="Hayashi T."/>
        </authorList>
    </citation>
    <scope>NUCLEOTIDE SEQUENCE</scope>
    <source>
        <strain evidence="2">DSM 23632</strain>
    </source>
</reference>
<evidence type="ECO:0000313" key="2">
    <source>
        <dbReference type="EMBL" id="GJE62355.1"/>
    </source>
</evidence>
<feature type="compositionally biased region" description="Basic residues" evidence="1">
    <location>
        <begin position="328"/>
        <end position="340"/>
    </location>
</feature>
<feature type="compositionally biased region" description="Basic and acidic residues" evidence="1">
    <location>
        <begin position="254"/>
        <end position="296"/>
    </location>
</feature>
<feature type="compositionally biased region" description="Basic and acidic residues" evidence="1">
    <location>
        <begin position="99"/>
        <end position="117"/>
    </location>
</feature>
<keyword evidence="3" id="KW-1185">Reference proteome</keyword>
<feature type="compositionally biased region" description="Basic and acidic residues" evidence="1">
    <location>
        <begin position="225"/>
        <end position="235"/>
    </location>
</feature>
<dbReference type="Proteomes" id="UP001055057">
    <property type="component" value="Unassembled WGS sequence"/>
</dbReference>
<feature type="compositionally biased region" description="Low complexity" evidence="1">
    <location>
        <begin position="66"/>
        <end position="78"/>
    </location>
</feature>
<proteinExistence type="predicted"/>
<feature type="region of interest" description="Disordered" evidence="1">
    <location>
        <begin position="197"/>
        <end position="340"/>
    </location>
</feature>
<reference evidence="2" key="1">
    <citation type="journal article" date="2021" name="Front. Microbiol.">
        <title>Comprehensive Comparative Genomics and Phenotyping of Methylobacterium Species.</title>
        <authorList>
            <person name="Alessa O."/>
            <person name="Ogura Y."/>
            <person name="Fujitani Y."/>
            <person name="Takami H."/>
            <person name="Hayashi T."/>
            <person name="Sahin N."/>
            <person name="Tani A."/>
        </authorList>
    </citation>
    <scope>NUCLEOTIDE SEQUENCE</scope>
    <source>
        <strain evidence="2">DSM 23632</strain>
    </source>
</reference>
<sequence>MHRAHAHRPLDQHADAAQLVAETAGLALVVVLTDRGAGLEHLVHVVDREQPDHRDHPEAERHQAQGDDAPAQARGAAAHVDGADHQDGGHRRPAPGAAGEREEDARQDDQQGYERQHGPARRGGQQPVHQVEGAQRQEGAEHVRVLEGARRPVVLVEQVLDPEPLQVADDAQSGREHAAHGVGLERQLHARMGVLGEEHREEDARHAEVDELDRPGEGEVLVEIGDQRRHDRAEIEQQQADQRHHTAMQADAQAHPEQDGRDGDEVVGRGLREGEAGEEHERRQHRVGEPEHHADQGDAGVGQAEAGARPGGEGGAHGYANSTGRQRWPARRTSSLRRKG</sequence>
<gene>
    <name evidence="2" type="ORF">MPOCJGCO_4488</name>
</gene>
<feature type="region of interest" description="Disordered" evidence="1">
    <location>
        <begin position="48"/>
        <end position="144"/>
    </location>
</feature>
<protein>
    <submittedName>
        <fullName evidence="2">Uncharacterized protein</fullName>
    </submittedName>
</protein>
<accession>A0ABQ4U887</accession>
<feature type="compositionally biased region" description="Basic and acidic residues" evidence="1">
    <location>
        <begin position="48"/>
        <end position="65"/>
    </location>
</feature>
<feature type="compositionally biased region" description="Basic and acidic residues" evidence="1">
    <location>
        <begin position="81"/>
        <end position="90"/>
    </location>
</feature>
<evidence type="ECO:0000313" key="3">
    <source>
        <dbReference type="Proteomes" id="UP001055057"/>
    </source>
</evidence>
<feature type="compositionally biased region" description="Basic and acidic residues" evidence="1">
    <location>
        <begin position="197"/>
        <end position="217"/>
    </location>
</feature>
<name>A0ABQ4U887_9HYPH</name>
<comment type="caution">
    <text evidence="2">The sequence shown here is derived from an EMBL/GenBank/DDBJ whole genome shotgun (WGS) entry which is preliminary data.</text>
</comment>
<organism evidence="2 3">
    <name type="scientific">Methylobacterium trifolii</name>
    <dbReference type="NCBI Taxonomy" id="1003092"/>
    <lineage>
        <taxon>Bacteria</taxon>
        <taxon>Pseudomonadati</taxon>
        <taxon>Pseudomonadota</taxon>
        <taxon>Alphaproteobacteria</taxon>
        <taxon>Hyphomicrobiales</taxon>
        <taxon>Methylobacteriaceae</taxon>
        <taxon>Methylobacterium</taxon>
    </lineage>
</organism>
<dbReference type="EMBL" id="BPRB01000311">
    <property type="protein sequence ID" value="GJE62355.1"/>
    <property type="molecule type" value="Genomic_DNA"/>
</dbReference>